<reference evidence="1 2" key="2">
    <citation type="submission" date="2014-10" db="EMBL/GenBank/DDBJ databases">
        <title>Comparative genomics of the Paenibacillus odorifer group.</title>
        <authorList>
            <person name="Tsai Y.-C."/>
            <person name="Martin N."/>
            <person name="Korlach J."/>
            <person name="Wiedmann M."/>
        </authorList>
    </citation>
    <scope>NUCLEOTIDE SEQUENCE [LARGE SCALE GENOMIC DNA]</scope>
    <source>
        <strain evidence="1 2">DSM 18334</strain>
    </source>
</reference>
<dbReference type="OrthoDB" id="5134836at2"/>
<gene>
    <name evidence="1" type="ORF">PWYN_08625</name>
</gene>
<keyword evidence="2" id="KW-1185">Reference proteome</keyword>
<dbReference type="eggNOG" id="COG1403">
    <property type="taxonomic scope" value="Bacteria"/>
</dbReference>
<accession>A0A098MA18</accession>
<dbReference type="AlphaFoldDB" id="A0A098MA18"/>
<reference evidence="1 2" key="1">
    <citation type="submission" date="2014-08" db="EMBL/GenBank/DDBJ databases">
        <authorList>
            <person name="den Bakker H.C."/>
        </authorList>
    </citation>
    <scope>NUCLEOTIDE SEQUENCE [LARGE SCALE GENOMIC DNA]</scope>
    <source>
        <strain evidence="1 2">DSM 18334</strain>
    </source>
</reference>
<proteinExistence type="predicted"/>
<evidence type="ECO:0000313" key="2">
    <source>
        <dbReference type="Proteomes" id="UP000029734"/>
    </source>
</evidence>
<name>A0A098MA18_9BACL</name>
<dbReference type="EMBL" id="JQCR01000002">
    <property type="protein sequence ID" value="KGE19395.1"/>
    <property type="molecule type" value="Genomic_DNA"/>
</dbReference>
<dbReference type="RefSeq" id="WP_036650312.1">
    <property type="nucleotide sequence ID" value="NZ_JQCR01000002.1"/>
</dbReference>
<dbReference type="Gene3D" id="1.10.30.50">
    <property type="match status" value="1"/>
</dbReference>
<organism evidence="1 2">
    <name type="scientific">Paenibacillus wynnii</name>
    <dbReference type="NCBI Taxonomy" id="268407"/>
    <lineage>
        <taxon>Bacteria</taxon>
        <taxon>Bacillati</taxon>
        <taxon>Bacillota</taxon>
        <taxon>Bacilli</taxon>
        <taxon>Bacillales</taxon>
        <taxon>Paenibacillaceae</taxon>
        <taxon>Paenibacillus</taxon>
    </lineage>
</organism>
<protein>
    <submittedName>
        <fullName evidence="1">Uncharacterized protein</fullName>
    </submittedName>
</protein>
<sequence length="601" mass="71511">MLSQDQIIRRAIWEVYNTKCFYTGMPLEYSDMELDHIIPASYKDKPDELGRILKQCELDANFELDSIHNLVPTNKFNNNRKSDMEFDIGPLMFYLGVVKKKVPVIEKKIESLKKKRNYDEHLSMLKTHIDAEEDQKKREHVLADIVNFISNENDEFIEQEELYDKNYKQMFKKYKKRIGLEAILPKYDNPETECIIYFNTLKARDCMLILDNKIILCQLFDGLFTDPIYGTRGFVEVAPSKLKNQDFIDLNNVKVRLGNNRIKLSIEDIYVLCDVVDSYAIKYLECVTAIEDTLKSYSFPLSKRRNNYKLINLSYNEWRKIVDYSMKHDIDSGNSEWHIFDRNYHYIKVYTNKSHEKYDLGYHAFYHAEFSEEMVLNPELVSKDICVTFEFLEDLDSRGLESINKKQNWNVETAYNWFVNELMPKVLGRSVTKRKLNKDQDNFFERNVFEKVYYCKYKEVNCAKDLYEIVSLIQRYFHVNPHKRYRIRKQDFLGIYNSIIISIKRSKTVDLFYICNKLNIAICHSKEELIHSVSGLIESIEDTTINGFGVDYLFRAFLIILENKKTNLLKEDIEQIINDIRFFTDLHDREVILEKYALDFE</sequence>
<evidence type="ECO:0000313" key="1">
    <source>
        <dbReference type="EMBL" id="KGE19395.1"/>
    </source>
</evidence>
<dbReference type="Proteomes" id="UP000029734">
    <property type="component" value="Unassembled WGS sequence"/>
</dbReference>
<comment type="caution">
    <text evidence="1">The sequence shown here is derived from an EMBL/GenBank/DDBJ whole genome shotgun (WGS) entry which is preliminary data.</text>
</comment>